<keyword evidence="2" id="KW-1185">Reference proteome</keyword>
<evidence type="ECO:0000313" key="2">
    <source>
        <dbReference type="Proteomes" id="UP000198639"/>
    </source>
</evidence>
<dbReference type="AlphaFoldDB" id="A0A1I1MRX8"/>
<proteinExistence type="predicted"/>
<gene>
    <name evidence="1" type="ORF">SAMN05216204_111124</name>
</gene>
<protein>
    <submittedName>
        <fullName evidence="1">Uncharacterized protein</fullName>
    </submittedName>
</protein>
<organism evidence="1 2">
    <name type="scientific">Massilia yuzhufengensis</name>
    <dbReference type="NCBI Taxonomy" id="1164594"/>
    <lineage>
        <taxon>Bacteria</taxon>
        <taxon>Pseudomonadati</taxon>
        <taxon>Pseudomonadota</taxon>
        <taxon>Betaproteobacteria</taxon>
        <taxon>Burkholderiales</taxon>
        <taxon>Oxalobacteraceae</taxon>
        <taxon>Telluria group</taxon>
        <taxon>Massilia</taxon>
    </lineage>
</organism>
<reference evidence="2" key="1">
    <citation type="submission" date="2016-10" db="EMBL/GenBank/DDBJ databases">
        <authorList>
            <person name="Varghese N."/>
            <person name="Submissions S."/>
        </authorList>
    </citation>
    <scope>NUCLEOTIDE SEQUENCE [LARGE SCALE GENOMIC DNA]</scope>
    <source>
        <strain evidence="2">CGMCC 1.12041</strain>
    </source>
</reference>
<name>A0A1I1MRX8_9BURK</name>
<dbReference type="Proteomes" id="UP000198639">
    <property type="component" value="Unassembled WGS sequence"/>
</dbReference>
<sequence>MRELAEVRIHRKTNAGDLPYKSFFALQAFVQSLLPRGPRVIDLRLRVNFASDKGPAYDEFQPRTWAVAIVGESVDHIVPVSRGGYFLLPELPDAAEEHATIMFNTPTREGRIALEWKLRVADGQTLSYARFAQAFDEVGKVQRKIPWDRPGMREARMVEYDGLKACFRAGGGRIDVGGQAAAARTEGNCQVLKFDPETAKAGAADISFTGPLDIVTLHARGI</sequence>
<dbReference type="STRING" id="1164594.SAMN05216204_111124"/>
<dbReference type="EMBL" id="FOLD01000011">
    <property type="protein sequence ID" value="SFC87642.1"/>
    <property type="molecule type" value="Genomic_DNA"/>
</dbReference>
<accession>A0A1I1MRX8</accession>
<evidence type="ECO:0000313" key="1">
    <source>
        <dbReference type="EMBL" id="SFC87642.1"/>
    </source>
</evidence>